<comment type="caution">
    <text evidence="1">The sequence shown here is derived from an EMBL/GenBank/DDBJ whole genome shotgun (WGS) entry which is preliminary data.</text>
</comment>
<keyword evidence="2" id="KW-1185">Reference proteome</keyword>
<accession>A0ACC0UML2</accession>
<proteinExistence type="predicted"/>
<organism evidence="1 2">
    <name type="scientific">Russula earlei</name>
    <dbReference type="NCBI Taxonomy" id="71964"/>
    <lineage>
        <taxon>Eukaryota</taxon>
        <taxon>Fungi</taxon>
        <taxon>Dikarya</taxon>
        <taxon>Basidiomycota</taxon>
        <taxon>Agaricomycotina</taxon>
        <taxon>Agaricomycetes</taxon>
        <taxon>Russulales</taxon>
        <taxon>Russulaceae</taxon>
        <taxon>Russula</taxon>
    </lineage>
</organism>
<gene>
    <name evidence="1" type="ORF">F5148DRAFT_972666</name>
</gene>
<reference evidence="1" key="1">
    <citation type="submission" date="2021-03" db="EMBL/GenBank/DDBJ databases">
        <title>Evolutionary priming and transition to the ectomycorrhizal habit in an iconic lineage of mushroom-forming fungi: is preadaptation a requirement?</title>
        <authorList>
            <consortium name="DOE Joint Genome Institute"/>
            <person name="Looney B.P."/>
            <person name="Miyauchi S."/>
            <person name="Morin E."/>
            <person name="Drula E."/>
            <person name="Courty P.E."/>
            <person name="Chicoki N."/>
            <person name="Fauchery L."/>
            <person name="Kohler A."/>
            <person name="Kuo A."/>
            <person name="LaButti K."/>
            <person name="Pangilinan J."/>
            <person name="Lipzen A."/>
            <person name="Riley R."/>
            <person name="Andreopoulos W."/>
            <person name="He G."/>
            <person name="Johnson J."/>
            <person name="Barry K.W."/>
            <person name="Grigoriev I.V."/>
            <person name="Nagy L."/>
            <person name="Hibbett D."/>
            <person name="Henrissat B."/>
            <person name="Matheny P.B."/>
            <person name="Labbe J."/>
            <person name="Martin A.F."/>
        </authorList>
    </citation>
    <scope>NUCLEOTIDE SEQUENCE</scope>
    <source>
        <strain evidence="1">BPL698</strain>
    </source>
</reference>
<evidence type="ECO:0000313" key="1">
    <source>
        <dbReference type="EMBL" id="KAI9512959.1"/>
    </source>
</evidence>
<dbReference type="Proteomes" id="UP001207468">
    <property type="component" value="Unassembled WGS sequence"/>
</dbReference>
<evidence type="ECO:0000313" key="2">
    <source>
        <dbReference type="Proteomes" id="UP001207468"/>
    </source>
</evidence>
<protein>
    <submittedName>
        <fullName evidence="1">Uncharacterized protein</fullName>
    </submittedName>
</protein>
<dbReference type="EMBL" id="JAGFNK010000004">
    <property type="protein sequence ID" value="KAI9512959.1"/>
    <property type="molecule type" value="Genomic_DNA"/>
</dbReference>
<sequence length="324" mass="35024">MIRELEIGVLKGALTSAERGAHRRLILASRIRLAKTRKEEIVRFDKARSDVEFGKMLKARVLSPEQTELQIQLRRDIRSIQDRVTKLEDRLEASKKKLNEFKTGRPSIRPPSLDTINRTSRNINIAIRQQSGDISALSSRIAKLNIDDGSPASTPARARERDLVRRPFDVTPHVASTTAAALNAEQAAHRLKEALLSVRKEPLLNTQAAEAKPAPRAFDTPQKPGAELGSSGGSWSGGEGGGLFSTPFTLPRLSASESSSWGTSPLGSVGRRGAAQAQKHHAKSVALKSTPAAGSASKPAFDWGPLPGIKPMTTLSSDLRSKVT</sequence>
<name>A0ACC0UML2_9AGAM</name>